<evidence type="ECO:0000313" key="1">
    <source>
        <dbReference type="EMBL" id="KAH7268703.1"/>
    </source>
</evidence>
<sequence>MLARGVNYIHCLGRDRADRRRAGCGVCIWAHDFCKIRTLLHQKIPVLGPWRRFCHLRDVPPFSPASRAIHITTSLLTPLLLALLYPLRTTAIWHRLSHFCFSSATRPSTSFSQALSAMSQVGCLRTTPSPLQTSPSLRPPEKAQITQQTDLDESCMDRVGILLLGALLLPGRITTWDQRQEAHVSGLRSSRAQEAKGLRRTL</sequence>
<keyword evidence="2" id="KW-1185">Reference proteome</keyword>
<comment type="caution">
    <text evidence="1">The sequence shown here is derived from an EMBL/GenBank/DDBJ whole genome shotgun (WGS) entry which is preliminary data.</text>
</comment>
<dbReference type="EMBL" id="JAGTJS010000005">
    <property type="protein sequence ID" value="KAH7268703.1"/>
    <property type="molecule type" value="Genomic_DNA"/>
</dbReference>
<proteinExistence type="predicted"/>
<name>A0A9P9R801_FUSSL</name>
<protein>
    <submittedName>
        <fullName evidence="1">Uncharacterized protein</fullName>
    </submittedName>
</protein>
<reference evidence="1" key="1">
    <citation type="journal article" date="2021" name="Nat. Commun.">
        <title>Genetic determinants of endophytism in the Arabidopsis root mycobiome.</title>
        <authorList>
            <person name="Mesny F."/>
            <person name="Miyauchi S."/>
            <person name="Thiergart T."/>
            <person name="Pickel B."/>
            <person name="Atanasova L."/>
            <person name="Karlsson M."/>
            <person name="Huettel B."/>
            <person name="Barry K.W."/>
            <person name="Haridas S."/>
            <person name="Chen C."/>
            <person name="Bauer D."/>
            <person name="Andreopoulos W."/>
            <person name="Pangilinan J."/>
            <person name="LaButti K."/>
            <person name="Riley R."/>
            <person name="Lipzen A."/>
            <person name="Clum A."/>
            <person name="Drula E."/>
            <person name="Henrissat B."/>
            <person name="Kohler A."/>
            <person name="Grigoriev I.V."/>
            <person name="Martin F.M."/>
            <person name="Hacquard S."/>
        </authorList>
    </citation>
    <scope>NUCLEOTIDE SEQUENCE</scope>
    <source>
        <strain evidence="1">FSSC 5 MPI-SDFR-AT-0091</strain>
    </source>
</reference>
<dbReference type="AlphaFoldDB" id="A0A9P9R801"/>
<evidence type="ECO:0000313" key="2">
    <source>
        <dbReference type="Proteomes" id="UP000736672"/>
    </source>
</evidence>
<accession>A0A9P9R801</accession>
<gene>
    <name evidence="1" type="ORF">B0J15DRAFT_486914</name>
</gene>
<dbReference type="Proteomes" id="UP000736672">
    <property type="component" value="Unassembled WGS sequence"/>
</dbReference>
<organism evidence="1 2">
    <name type="scientific">Fusarium solani</name>
    <name type="common">Filamentous fungus</name>
    <dbReference type="NCBI Taxonomy" id="169388"/>
    <lineage>
        <taxon>Eukaryota</taxon>
        <taxon>Fungi</taxon>
        <taxon>Dikarya</taxon>
        <taxon>Ascomycota</taxon>
        <taxon>Pezizomycotina</taxon>
        <taxon>Sordariomycetes</taxon>
        <taxon>Hypocreomycetidae</taxon>
        <taxon>Hypocreales</taxon>
        <taxon>Nectriaceae</taxon>
        <taxon>Fusarium</taxon>
        <taxon>Fusarium solani species complex</taxon>
    </lineage>
</organism>